<keyword evidence="3" id="KW-0539">Nucleus</keyword>
<proteinExistence type="inferred from homology"/>
<evidence type="ECO:0000256" key="1">
    <source>
        <dbReference type="ARBA" id="ARBA00010462"/>
    </source>
</evidence>
<evidence type="ECO:0000256" key="2">
    <source>
        <dbReference type="ARBA" id="ARBA00023125"/>
    </source>
</evidence>
<gene>
    <name evidence="7" type="ORF">PG986_008129</name>
</gene>
<comment type="subcellular location">
    <subcellularLocation>
        <location evidence="3">Nucleus</location>
    </subcellularLocation>
</comment>
<dbReference type="NCBIfam" id="TIGR00590">
    <property type="entry name" value="pcna"/>
    <property type="match status" value="1"/>
</dbReference>
<dbReference type="Pfam" id="PF02747">
    <property type="entry name" value="PCNA_C"/>
    <property type="match status" value="1"/>
</dbReference>
<comment type="function">
    <text evidence="3">This protein is an auxiliary protein of DNA polymerase delta and is involved in the control of eukaryotic DNA replication by increasing the polymerase's processivity during elongation of the leading strand.</text>
</comment>
<dbReference type="InterPro" id="IPR046938">
    <property type="entry name" value="DNA_clamp_sf"/>
</dbReference>
<keyword evidence="8" id="KW-1185">Reference proteome</keyword>
<dbReference type="InterPro" id="IPR022648">
    <property type="entry name" value="Pr_cel_nuc_antig_N"/>
</dbReference>
<evidence type="ECO:0000313" key="7">
    <source>
        <dbReference type="EMBL" id="KAK7952401.1"/>
    </source>
</evidence>
<evidence type="ECO:0000259" key="6">
    <source>
        <dbReference type="Pfam" id="PF02747"/>
    </source>
</evidence>
<dbReference type="RefSeq" id="XP_066700463.1">
    <property type="nucleotide sequence ID" value="XM_066844351.1"/>
</dbReference>
<dbReference type="Proteomes" id="UP001391051">
    <property type="component" value="Unassembled WGS sequence"/>
</dbReference>
<evidence type="ECO:0000256" key="3">
    <source>
        <dbReference type="RuleBase" id="RU000641"/>
    </source>
</evidence>
<dbReference type="GeneID" id="92077413"/>
<dbReference type="Pfam" id="PF00705">
    <property type="entry name" value="PCNA_N"/>
    <property type="match status" value="1"/>
</dbReference>
<protein>
    <recommendedName>
        <fullName evidence="3">DNA sliding clamp PCNA</fullName>
    </recommendedName>
</protein>
<dbReference type="HAMAP" id="MF_00317">
    <property type="entry name" value="DNApol_clamp_arch"/>
    <property type="match status" value="1"/>
</dbReference>
<dbReference type="InterPro" id="IPR022659">
    <property type="entry name" value="Pr_cel_nuc_antig_CS"/>
</dbReference>
<comment type="similarity">
    <text evidence="1 4">Belongs to the PCNA family.</text>
</comment>
<dbReference type="PROSITE" id="PS00293">
    <property type="entry name" value="PCNA_2"/>
    <property type="match status" value="1"/>
</dbReference>
<dbReference type="PANTHER" id="PTHR11352:SF0">
    <property type="entry name" value="PROLIFERATING CELL NUCLEAR ANTIGEN"/>
    <property type="match status" value="1"/>
</dbReference>
<name>A0ABR1QEJ3_9PEZI</name>
<dbReference type="EMBL" id="JAQQWE010000005">
    <property type="protein sequence ID" value="KAK7952401.1"/>
    <property type="molecule type" value="Genomic_DNA"/>
</dbReference>
<keyword evidence="2 4" id="KW-0238">DNA-binding</keyword>
<keyword evidence="4" id="KW-0235">DNA replication</keyword>
<sequence>MLEARLEQAMLLKKVVDAIKDLVQDCNFDCNDSGIALQAMDNSHVALVSMMFKADAFSPYRCDRNIALGVNLVSLTKVLRAAQNDDVLTLKAEDAPDSLNLLLESVEADRISEYDLKLMDIDQEHLGIPETEYAATIQMPSAEFKRICTDLMAMSESVTIEANKDGIKFAANGDIGNGSVTLRSHSNVDKPAQNVDIELTEPVTLTFSLKYLVNFCKAQPLSERVRISLSSEVPLLVEYLLSNDKNSGHLRFYLAPKIGDEE</sequence>
<evidence type="ECO:0000256" key="4">
    <source>
        <dbReference type="RuleBase" id="RU003671"/>
    </source>
</evidence>
<dbReference type="PANTHER" id="PTHR11352">
    <property type="entry name" value="PROLIFERATING CELL NUCLEAR ANTIGEN"/>
    <property type="match status" value="1"/>
</dbReference>
<reference evidence="7 8" key="1">
    <citation type="submission" date="2023-01" db="EMBL/GenBank/DDBJ databases">
        <title>Analysis of 21 Apiospora genomes using comparative genomics revels a genus with tremendous synthesis potential of carbohydrate active enzymes and secondary metabolites.</title>
        <authorList>
            <person name="Sorensen T."/>
        </authorList>
    </citation>
    <scope>NUCLEOTIDE SEQUENCE [LARGE SCALE GENOMIC DNA]</scope>
    <source>
        <strain evidence="7 8">CBS 24483</strain>
    </source>
</reference>
<evidence type="ECO:0000313" key="8">
    <source>
        <dbReference type="Proteomes" id="UP001391051"/>
    </source>
</evidence>
<dbReference type="CDD" id="cd00577">
    <property type="entry name" value="PCNA"/>
    <property type="match status" value="1"/>
</dbReference>
<dbReference type="SUPFAM" id="SSF55979">
    <property type="entry name" value="DNA clamp"/>
    <property type="match status" value="2"/>
</dbReference>
<dbReference type="InterPro" id="IPR000730">
    <property type="entry name" value="Pr_cel_nuc_antig"/>
</dbReference>
<dbReference type="PRINTS" id="PR00339">
    <property type="entry name" value="PCNACYCLIN"/>
</dbReference>
<feature type="domain" description="Proliferating cell nuclear antigen PCNA N-terminal" evidence="5">
    <location>
        <begin position="1"/>
        <end position="124"/>
    </location>
</feature>
<feature type="domain" description="Proliferating cell nuclear antigen PCNA C-terminal" evidence="6">
    <location>
        <begin position="127"/>
        <end position="257"/>
    </location>
</feature>
<evidence type="ECO:0000259" key="5">
    <source>
        <dbReference type="Pfam" id="PF00705"/>
    </source>
</evidence>
<accession>A0ABR1QEJ3</accession>
<dbReference type="Gene3D" id="3.10.150.10">
    <property type="entry name" value="DNA Polymerase III, subunit A, domain 2"/>
    <property type="match status" value="2"/>
</dbReference>
<organism evidence="7 8">
    <name type="scientific">Apiospora aurea</name>
    <dbReference type="NCBI Taxonomy" id="335848"/>
    <lineage>
        <taxon>Eukaryota</taxon>
        <taxon>Fungi</taxon>
        <taxon>Dikarya</taxon>
        <taxon>Ascomycota</taxon>
        <taxon>Pezizomycotina</taxon>
        <taxon>Sordariomycetes</taxon>
        <taxon>Xylariomycetidae</taxon>
        <taxon>Amphisphaeriales</taxon>
        <taxon>Apiosporaceae</taxon>
        <taxon>Apiospora</taxon>
    </lineage>
</organism>
<comment type="caution">
    <text evidence="7">The sequence shown here is derived from an EMBL/GenBank/DDBJ whole genome shotgun (WGS) entry which is preliminary data.</text>
</comment>
<dbReference type="InterPro" id="IPR022649">
    <property type="entry name" value="Pr_cel_nuc_antig_C"/>
</dbReference>